<dbReference type="AlphaFoldDB" id="A0AAE0GZ45"/>
<comment type="caution">
    <text evidence="1">The sequence shown here is derived from an EMBL/GenBank/DDBJ whole genome shotgun (WGS) entry which is preliminary data.</text>
</comment>
<reference evidence="1 2" key="1">
    <citation type="journal article" date="2015" name="Genome Biol. Evol.">
        <title>Comparative Genomics of a Bacterivorous Green Alga Reveals Evolutionary Causalities and Consequences of Phago-Mixotrophic Mode of Nutrition.</title>
        <authorList>
            <person name="Burns J.A."/>
            <person name="Paasch A."/>
            <person name="Narechania A."/>
            <person name="Kim E."/>
        </authorList>
    </citation>
    <scope>NUCLEOTIDE SEQUENCE [LARGE SCALE GENOMIC DNA]</scope>
    <source>
        <strain evidence="1 2">PLY_AMNH</strain>
    </source>
</reference>
<sequence>MSFSARPFSKQFTWCKWCGQAFTDAGTGAVAGNFTSSPPLLPSPPPKYEYRYFMNSFRLLEDKQRLCSLLWCPVVQGCRLPVSQRSRSVESGEAPLNMNG</sequence>
<dbReference type="Proteomes" id="UP001190700">
    <property type="component" value="Unassembled WGS sequence"/>
</dbReference>
<organism evidence="1 2">
    <name type="scientific">Cymbomonas tetramitiformis</name>
    <dbReference type="NCBI Taxonomy" id="36881"/>
    <lineage>
        <taxon>Eukaryota</taxon>
        <taxon>Viridiplantae</taxon>
        <taxon>Chlorophyta</taxon>
        <taxon>Pyramimonadophyceae</taxon>
        <taxon>Pyramimonadales</taxon>
        <taxon>Pyramimonadaceae</taxon>
        <taxon>Cymbomonas</taxon>
    </lineage>
</organism>
<name>A0AAE0GZ45_9CHLO</name>
<protein>
    <submittedName>
        <fullName evidence="1">Uncharacterized protein</fullName>
    </submittedName>
</protein>
<evidence type="ECO:0000313" key="1">
    <source>
        <dbReference type="EMBL" id="KAK3286781.1"/>
    </source>
</evidence>
<proteinExistence type="predicted"/>
<evidence type="ECO:0000313" key="2">
    <source>
        <dbReference type="Proteomes" id="UP001190700"/>
    </source>
</evidence>
<keyword evidence="2" id="KW-1185">Reference proteome</keyword>
<accession>A0AAE0GZ45</accession>
<dbReference type="EMBL" id="LGRX02001130">
    <property type="protein sequence ID" value="KAK3286781.1"/>
    <property type="molecule type" value="Genomic_DNA"/>
</dbReference>
<gene>
    <name evidence="1" type="ORF">CYMTET_5683</name>
</gene>